<accession>A0A319DUY9</accession>
<evidence type="ECO:0000313" key="6">
    <source>
        <dbReference type="Proteomes" id="UP000247810"/>
    </source>
</evidence>
<evidence type="ECO:0000256" key="4">
    <source>
        <dbReference type="RuleBase" id="RU000363"/>
    </source>
</evidence>
<dbReference type="Gene3D" id="3.40.50.720">
    <property type="entry name" value="NAD(P)-binding Rossmann-like Domain"/>
    <property type="match status" value="1"/>
</dbReference>
<reference evidence="5 6" key="1">
    <citation type="submission" date="2018-02" db="EMBL/GenBank/DDBJ databases">
        <title>The genomes of Aspergillus section Nigri reveals drivers in fungal speciation.</title>
        <authorList>
            <consortium name="DOE Joint Genome Institute"/>
            <person name="Vesth T.C."/>
            <person name="Nybo J."/>
            <person name="Theobald S."/>
            <person name="Brandl J."/>
            <person name="Frisvad J.C."/>
            <person name="Nielsen K.F."/>
            <person name="Lyhne E.K."/>
            <person name="Kogle M.E."/>
            <person name="Kuo A."/>
            <person name="Riley R."/>
            <person name="Clum A."/>
            <person name="Nolan M."/>
            <person name="Lipzen A."/>
            <person name="Salamov A."/>
            <person name="Henrissat B."/>
            <person name="Wiebenga A."/>
            <person name="De vries R.P."/>
            <person name="Grigoriev I.V."/>
            <person name="Mortensen U.H."/>
            <person name="Andersen M.R."/>
            <person name="Baker S.E."/>
        </authorList>
    </citation>
    <scope>NUCLEOTIDE SEQUENCE [LARGE SCALE GENOMIC DNA]</scope>
    <source>
        <strain evidence="5 6">CBS 707.79</strain>
    </source>
</reference>
<dbReference type="InterPro" id="IPR036291">
    <property type="entry name" value="NAD(P)-bd_dom_sf"/>
</dbReference>
<evidence type="ECO:0000256" key="1">
    <source>
        <dbReference type="ARBA" id="ARBA00006484"/>
    </source>
</evidence>
<gene>
    <name evidence="5" type="ORF">BO71DRAFT_37547</name>
</gene>
<dbReference type="PANTHER" id="PTHR24320:SF282">
    <property type="entry name" value="WW DOMAIN-CONTAINING OXIDOREDUCTASE"/>
    <property type="match status" value="1"/>
</dbReference>
<dbReference type="SUPFAM" id="SSF51735">
    <property type="entry name" value="NAD(P)-binding Rossmann-fold domains"/>
    <property type="match status" value="1"/>
</dbReference>
<dbReference type="OrthoDB" id="191139at2759"/>
<dbReference type="STRING" id="1448320.A0A319DUY9"/>
<dbReference type="GO" id="GO:0016491">
    <property type="term" value="F:oxidoreductase activity"/>
    <property type="evidence" value="ECO:0007669"/>
    <property type="project" value="UniProtKB-KW"/>
</dbReference>
<dbReference type="PRINTS" id="PR00081">
    <property type="entry name" value="GDHRDH"/>
</dbReference>
<dbReference type="PRINTS" id="PR00080">
    <property type="entry name" value="SDRFAMILY"/>
</dbReference>
<dbReference type="VEuPathDB" id="FungiDB:BO71DRAFT_37547"/>
<dbReference type="Proteomes" id="UP000247810">
    <property type="component" value="Unassembled WGS sequence"/>
</dbReference>
<sequence>MRSNTGGSPNNLTNNVLLRPVELYSSLGPTLNELTFGLFGYSFKPERDIEDLSGKVVLVTGGNTGLGKETILQLARHNPARIYLSARNATKAQEAIDSIKERFPSVDLRYLPLDLSSFQSIHAAAEQFTAECDRLDILILNAGIMNTPPGLTEEGFEIQFGTNHIGHFLFTKLLLPTLQKTVALSTTKDVRVVTLSSVASVAAPNFETMTSTSALLANHTATRYSASKAANILFASELARRHPEILSVAVHPGSVVSDLWKHTPNINAVSQYTTPLIMQFSRSIRTGALNQLWAAGVNRALLVSGAYYVPIGIRGTNNPHANDTEMQRRMWEWTEQQIAEKS</sequence>
<dbReference type="EMBL" id="KZ825931">
    <property type="protein sequence ID" value="PYH91928.1"/>
    <property type="molecule type" value="Genomic_DNA"/>
</dbReference>
<comment type="similarity">
    <text evidence="1 4">Belongs to the short-chain dehydrogenases/reductases (SDR) family.</text>
</comment>
<evidence type="ECO:0000256" key="2">
    <source>
        <dbReference type="ARBA" id="ARBA00022857"/>
    </source>
</evidence>
<evidence type="ECO:0000256" key="3">
    <source>
        <dbReference type="ARBA" id="ARBA00023002"/>
    </source>
</evidence>
<protein>
    <submittedName>
        <fullName evidence="5">Short-chain dehydrogenase/reductase family protein</fullName>
    </submittedName>
</protein>
<dbReference type="AlphaFoldDB" id="A0A319DUY9"/>
<keyword evidence="6" id="KW-1185">Reference proteome</keyword>
<dbReference type="PANTHER" id="PTHR24320">
    <property type="entry name" value="RETINOL DEHYDROGENASE"/>
    <property type="match status" value="1"/>
</dbReference>
<keyword evidence="2" id="KW-0521">NADP</keyword>
<dbReference type="Pfam" id="PF00106">
    <property type="entry name" value="adh_short"/>
    <property type="match status" value="1"/>
</dbReference>
<proteinExistence type="inferred from homology"/>
<keyword evidence="3" id="KW-0560">Oxidoreductase</keyword>
<name>A0A319DUY9_9EURO</name>
<evidence type="ECO:0000313" key="5">
    <source>
        <dbReference type="EMBL" id="PYH91928.1"/>
    </source>
</evidence>
<organism evidence="5 6">
    <name type="scientific">Aspergillus ellipticus CBS 707.79</name>
    <dbReference type="NCBI Taxonomy" id="1448320"/>
    <lineage>
        <taxon>Eukaryota</taxon>
        <taxon>Fungi</taxon>
        <taxon>Dikarya</taxon>
        <taxon>Ascomycota</taxon>
        <taxon>Pezizomycotina</taxon>
        <taxon>Eurotiomycetes</taxon>
        <taxon>Eurotiomycetidae</taxon>
        <taxon>Eurotiales</taxon>
        <taxon>Aspergillaceae</taxon>
        <taxon>Aspergillus</taxon>
        <taxon>Aspergillus subgen. Circumdati</taxon>
    </lineage>
</organism>
<dbReference type="InterPro" id="IPR002347">
    <property type="entry name" value="SDR_fam"/>
</dbReference>